<dbReference type="AlphaFoldDB" id="A0A369VQL4"/>
<dbReference type="Gene3D" id="2.60.120.10">
    <property type="entry name" value="Jelly Rolls"/>
    <property type="match status" value="1"/>
</dbReference>
<comment type="caution">
    <text evidence="3">The sequence shown here is derived from an EMBL/GenBank/DDBJ whole genome shotgun (WGS) entry which is preliminary data.</text>
</comment>
<dbReference type="PANTHER" id="PTHR31238">
    <property type="entry name" value="GERMIN-LIKE PROTEIN SUBFAMILY 3 MEMBER 3"/>
    <property type="match status" value="1"/>
</dbReference>
<dbReference type="InterPro" id="IPR011051">
    <property type="entry name" value="RmlC_Cupin_sf"/>
</dbReference>
<dbReference type="CDD" id="cd20306">
    <property type="entry name" value="cupin_OxDC-like"/>
    <property type="match status" value="1"/>
</dbReference>
<feature type="domain" description="Cupin type-1" evidence="2">
    <location>
        <begin position="84"/>
        <end position="232"/>
    </location>
</feature>
<dbReference type="Proteomes" id="UP000253918">
    <property type="component" value="Unassembled WGS sequence"/>
</dbReference>
<proteinExistence type="predicted"/>
<protein>
    <submittedName>
        <fullName evidence="3">Cupin domain-containing protein</fullName>
    </submittedName>
</protein>
<dbReference type="GO" id="GO:0030145">
    <property type="term" value="F:manganese ion binding"/>
    <property type="evidence" value="ECO:0007669"/>
    <property type="project" value="InterPro"/>
</dbReference>
<dbReference type="InterPro" id="IPR019780">
    <property type="entry name" value="Germin_Mn-BS"/>
</dbReference>
<evidence type="ECO:0000256" key="1">
    <source>
        <dbReference type="SAM" id="MobiDB-lite"/>
    </source>
</evidence>
<evidence type="ECO:0000313" key="4">
    <source>
        <dbReference type="Proteomes" id="UP000253918"/>
    </source>
</evidence>
<name>A0A369VQL4_9SPHN</name>
<dbReference type="SUPFAM" id="SSF51182">
    <property type="entry name" value="RmlC-like cupins"/>
    <property type="match status" value="1"/>
</dbReference>
<feature type="compositionally biased region" description="Basic and acidic residues" evidence="1">
    <location>
        <begin position="9"/>
        <end position="39"/>
    </location>
</feature>
<dbReference type="EMBL" id="QQNB01000006">
    <property type="protein sequence ID" value="RDE04159.1"/>
    <property type="molecule type" value="Genomic_DNA"/>
</dbReference>
<dbReference type="InterPro" id="IPR006045">
    <property type="entry name" value="Cupin_1"/>
</dbReference>
<evidence type="ECO:0000259" key="2">
    <source>
        <dbReference type="SMART" id="SM00835"/>
    </source>
</evidence>
<feature type="compositionally biased region" description="Low complexity" evidence="1">
    <location>
        <begin position="41"/>
        <end position="57"/>
    </location>
</feature>
<organism evidence="3 4">
    <name type="scientific">Sphingomonas aracearum</name>
    <dbReference type="NCBI Taxonomy" id="2283317"/>
    <lineage>
        <taxon>Bacteria</taxon>
        <taxon>Pseudomonadati</taxon>
        <taxon>Pseudomonadota</taxon>
        <taxon>Alphaproteobacteria</taxon>
        <taxon>Sphingomonadales</taxon>
        <taxon>Sphingomonadaceae</taxon>
        <taxon>Sphingomonas</taxon>
    </lineage>
</organism>
<gene>
    <name evidence="3" type="ORF">DVW87_17225</name>
</gene>
<keyword evidence="4" id="KW-1185">Reference proteome</keyword>
<dbReference type="InterPro" id="IPR014710">
    <property type="entry name" value="RmlC-like_jellyroll"/>
</dbReference>
<reference evidence="3 4" key="1">
    <citation type="submission" date="2018-07" db="EMBL/GenBank/DDBJ databases">
        <title>a novel species of Sphingomonas isolated from the rhizosphere soil of Araceae plant.</title>
        <authorList>
            <person name="Zhiyong W."/>
            <person name="Qinglan Z."/>
            <person name="Zhiwei F."/>
            <person name="Ding X."/>
            <person name="Gejiao W."/>
            <person name="Shixue Z."/>
        </authorList>
    </citation>
    <scope>NUCLEOTIDE SEQUENCE [LARGE SCALE GENOMIC DNA]</scope>
    <source>
        <strain evidence="3 4">WZY 27</strain>
    </source>
</reference>
<dbReference type="PROSITE" id="PS00725">
    <property type="entry name" value="GERMIN"/>
    <property type="match status" value="1"/>
</dbReference>
<accession>A0A369VQL4</accession>
<dbReference type="SMART" id="SM00835">
    <property type="entry name" value="Cupin_1"/>
    <property type="match status" value="1"/>
</dbReference>
<dbReference type="Pfam" id="PF00190">
    <property type="entry name" value="Cupin_1"/>
    <property type="match status" value="1"/>
</dbReference>
<sequence length="250" mass="26873">MIPSQRNLLHAEREPTRWRYATDTDADFRHRPHGHDSGKDAPSVSSPSEGPGVGSAAWGDPGAAPELAGDKPAGGVDADHPHLFHLAEAPANVFDGGGLQGGHEHNWPILKGQQGACYIARLAPGGVREPHWHPHAWEMNFVLQGRVRWTFVGPNSAQDGPFEAGKGDMIFAPQGHFHYFENASDTEDLLVLIVFNASSMEPDDDIGLVQSFKAMPADVLAAVFGGSIEQFENLPGKLGRVVIASKKGLK</sequence>
<feature type="region of interest" description="Disordered" evidence="1">
    <location>
        <begin position="1"/>
        <end position="80"/>
    </location>
</feature>
<evidence type="ECO:0000313" key="3">
    <source>
        <dbReference type="EMBL" id="RDE04159.1"/>
    </source>
</evidence>
<dbReference type="OrthoDB" id="1973590at2"/>
<dbReference type="RefSeq" id="WP_114689009.1">
    <property type="nucleotide sequence ID" value="NZ_QQNB01000006.1"/>
</dbReference>